<name>A0ACC0C7Z0_CATRO</name>
<dbReference type="EMBL" id="CM044701">
    <property type="protein sequence ID" value="KAI5681064.1"/>
    <property type="molecule type" value="Genomic_DNA"/>
</dbReference>
<sequence>MDIFLHNALIRPNSRVMTIQEDISCVSSSNKEDDDDKDMPPMMEGSEEECEAKEGQCFVSVCARCSQVNIEEEQKQRHKLFHTMGRVKDKICLIIINSGSCTNIASIYLVENLQLPTIKHPTPYILKWLNKCGEIKVSKQAKVAFTIGKYEDEVLCDKVLVDTSHLLLGWPWEFDRNANHEGFSNNLKSDILPSIAKMTHSSKMVVACTVVVPLRRFKIHWKAQRTPYMVTKNPFERFDGQTKLITKEMQNRNRKAKIETTSDGRLHPTILGRNLGYGNFSPHARFYEHNSYDCYEGNRLGTKNGHNDRTYNRGQRNEVRNEGNYVNMDGRFHKRRGDYKGYYDSYSYGGYNCRRSSQTLGTTSRPLSSNNFKLPLLCGTFGSYDYVAWESKK</sequence>
<proteinExistence type="predicted"/>
<comment type="caution">
    <text evidence="1">The sequence shown here is derived from an EMBL/GenBank/DDBJ whole genome shotgun (WGS) entry which is preliminary data.</text>
</comment>
<dbReference type="Proteomes" id="UP001060085">
    <property type="component" value="Linkage Group LG01"/>
</dbReference>
<evidence type="ECO:0000313" key="2">
    <source>
        <dbReference type="Proteomes" id="UP001060085"/>
    </source>
</evidence>
<accession>A0ACC0C7Z0</accession>
<evidence type="ECO:0000313" key="1">
    <source>
        <dbReference type="EMBL" id="KAI5681064.1"/>
    </source>
</evidence>
<organism evidence="1 2">
    <name type="scientific">Catharanthus roseus</name>
    <name type="common">Madagascar periwinkle</name>
    <name type="synonym">Vinca rosea</name>
    <dbReference type="NCBI Taxonomy" id="4058"/>
    <lineage>
        <taxon>Eukaryota</taxon>
        <taxon>Viridiplantae</taxon>
        <taxon>Streptophyta</taxon>
        <taxon>Embryophyta</taxon>
        <taxon>Tracheophyta</taxon>
        <taxon>Spermatophyta</taxon>
        <taxon>Magnoliopsida</taxon>
        <taxon>eudicotyledons</taxon>
        <taxon>Gunneridae</taxon>
        <taxon>Pentapetalae</taxon>
        <taxon>asterids</taxon>
        <taxon>lamiids</taxon>
        <taxon>Gentianales</taxon>
        <taxon>Apocynaceae</taxon>
        <taxon>Rauvolfioideae</taxon>
        <taxon>Vinceae</taxon>
        <taxon>Catharanthinae</taxon>
        <taxon>Catharanthus</taxon>
    </lineage>
</organism>
<reference evidence="2" key="1">
    <citation type="journal article" date="2023" name="Nat. Plants">
        <title>Single-cell RNA sequencing provides a high-resolution roadmap for understanding the multicellular compartmentation of specialized metabolism.</title>
        <authorList>
            <person name="Sun S."/>
            <person name="Shen X."/>
            <person name="Li Y."/>
            <person name="Li Y."/>
            <person name="Wang S."/>
            <person name="Li R."/>
            <person name="Zhang H."/>
            <person name="Shen G."/>
            <person name="Guo B."/>
            <person name="Wei J."/>
            <person name="Xu J."/>
            <person name="St-Pierre B."/>
            <person name="Chen S."/>
            <person name="Sun C."/>
        </authorList>
    </citation>
    <scope>NUCLEOTIDE SEQUENCE [LARGE SCALE GENOMIC DNA]</scope>
</reference>
<protein>
    <submittedName>
        <fullName evidence="1">Uncharacterized protein</fullName>
    </submittedName>
</protein>
<keyword evidence="2" id="KW-1185">Reference proteome</keyword>
<gene>
    <name evidence="1" type="ORF">M9H77_02291</name>
</gene>